<dbReference type="EMBL" id="BART01009986">
    <property type="protein sequence ID" value="GAG83591.1"/>
    <property type="molecule type" value="Genomic_DNA"/>
</dbReference>
<proteinExistence type="predicted"/>
<sequence length="49" mass="5570">MPGAEIIESACGQIITAMKEGQFTKNELKFLLRLFQKIVESTEKLLKQD</sequence>
<protein>
    <submittedName>
        <fullName evidence="1">Uncharacterized protein</fullName>
    </submittedName>
</protein>
<name>X1CH78_9ZZZZ</name>
<reference evidence="1" key="1">
    <citation type="journal article" date="2014" name="Front. Microbiol.">
        <title>High frequency of phylogenetically diverse reductive dehalogenase-homologous genes in deep subseafloor sedimentary metagenomes.</title>
        <authorList>
            <person name="Kawai M."/>
            <person name="Futagami T."/>
            <person name="Toyoda A."/>
            <person name="Takaki Y."/>
            <person name="Nishi S."/>
            <person name="Hori S."/>
            <person name="Arai W."/>
            <person name="Tsubouchi T."/>
            <person name="Morono Y."/>
            <person name="Uchiyama I."/>
            <person name="Ito T."/>
            <person name="Fujiyama A."/>
            <person name="Inagaki F."/>
            <person name="Takami H."/>
        </authorList>
    </citation>
    <scope>NUCLEOTIDE SEQUENCE</scope>
    <source>
        <strain evidence="1">Expedition CK06-06</strain>
    </source>
</reference>
<comment type="caution">
    <text evidence="1">The sequence shown here is derived from an EMBL/GenBank/DDBJ whole genome shotgun (WGS) entry which is preliminary data.</text>
</comment>
<accession>X1CH78</accession>
<gene>
    <name evidence="1" type="ORF">S01H4_21928</name>
</gene>
<dbReference type="AlphaFoldDB" id="X1CH78"/>
<organism evidence="1">
    <name type="scientific">marine sediment metagenome</name>
    <dbReference type="NCBI Taxonomy" id="412755"/>
    <lineage>
        <taxon>unclassified sequences</taxon>
        <taxon>metagenomes</taxon>
        <taxon>ecological metagenomes</taxon>
    </lineage>
</organism>
<evidence type="ECO:0000313" key="1">
    <source>
        <dbReference type="EMBL" id="GAG83591.1"/>
    </source>
</evidence>